<keyword evidence="1" id="KW-0472">Membrane</keyword>
<sequence>MNDGGFWIVSRYFNMSVRDTLKTWTVLETILSVTGFAVAGLLSLVV</sequence>
<evidence type="ECO:0000313" key="2">
    <source>
        <dbReference type="EMBL" id="GAA2441421.1"/>
    </source>
</evidence>
<dbReference type="Pfam" id="PF02447">
    <property type="entry name" value="GntP_permease"/>
    <property type="match status" value="1"/>
</dbReference>
<keyword evidence="1" id="KW-1133">Transmembrane helix</keyword>
<keyword evidence="1" id="KW-0812">Transmembrane</keyword>
<proteinExistence type="predicted"/>
<accession>A0ABN3JVL7</accession>
<dbReference type="Proteomes" id="UP001501231">
    <property type="component" value="Unassembled WGS sequence"/>
</dbReference>
<keyword evidence="3" id="KW-1185">Reference proteome</keyword>
<dbReference type="RefSeq" id="WP_344594448.1">
    <property type="nucleotide sequence ID" value="NZ_BAAARW010000026.1"/>
</dbReference>
<feature type="transmembrane region" description="Helical" evidence="1">
    <location>
        <begin position="24"/>
        <end position="45"/>
    </location>
</feature>
<name>A0ABN3JVL7_9ACTN</name>
<dbReference type="InterPro" id="IPR003474">
    <property type="entry name" value="Glcn_transporter"/>
</dbReference>
<dbReference type="EMBL" id="BAAARW010000026">
    <property type="protein sequence ID" value="GAA2441421.1"/>
    <property type="molecule type" value="Genomic_DNA"/>
</dbReference>
<comment type="caution">
    <text evidence="2">The sequence shown here is derived from an EMBL/GenBank/DDBJ whole genome shotgun (WGS) entry which is preliminary data.</text>
</comment>
<organism evidence="2 3">
    <name type="scientific">Actinomadura vinacea</name>
    <dbReference type="NCBI Taxonomy" id="115336"/>
    <lineage>
        <taxon>Bacteria</taxon>
        <taxon>Bacillati</taxon>
        <taxon>Actinomycetota</taxon>
        <taxon>Actinomycetes</taxon>
        <taxon>Streptosporangiales</taxon>
        <taxon>Thermomonosporaceae</taxon>
        <taxon>Actinomadura</taxon>
    </lineage>
</organism>
<protein>
    <recommendedName>
        <fullName evidence="4">Gluconate transporter</fullName>
    </recommendedName>
</protein>
<dbReference type="PANTHER" id="PTHR30354">
    <property type="entry name" value="GNT FAMILY GLUCONATE TRANSPORTER"/>
    <property type="match status" value="1"/>
</dbReference>
<reference evidence="2 3" key="1">
    <citation type="journal article" date="2019" name="Int. J. Syst. Evol. Microbiol.">
        <title>The Global Catalogue of Microorganisms (GCM) 10K type strain sequencing project: providing services to taxonomists for standard genome sequencing and annotation.</title>
        <authorList>
            <consortium name="The Broad Institute Genomics Platform"/>
            <consortium name="The Broad Institute Genome Sequencing Center for Infectious Disease"/>
            <person name="Wu L."/>
            <person name="Ma J."/>
        </authorList>
    </citation>
    <scope>NUCLEOTIDE SEQUENCE [LARGE SCALE GENOMIC DNA]</scope>
    <source>
        <strain evidence="2 3">JCM 3325</strain>
    </source>
</reference>
<dbReference type="PANTHER" id="PTHR30354:SF25">
    <property type="entry name" value="INNER MEMBRANE PERMEASE YGBN"/>
    <property type="match status" value="1"/>
</dbReference>
<evidence type="ECO:0000313" key="3">
    <source>
        <dbReference type="Proteomes" id="UP001501231"/>
    </source>
</evidence>
<evidence type="ECO:0008006" key="4">
    <source>
        <dbReference type="Google" id="ProtNLM"/>
    </source>
</evidence>
<gene>
    <name evidence="2" type="ORF">GCM10010191_67040</name>
</gene>
<evidence type="ECO:0000256" key="1">
    <source>
        <dbReference type="SAM" id="Phobius"/>
    </source>
</evidence>